<dbReference type="PROSITE" id="PS50109">
    <property type="entry name" value="HIS_KIN"/>
    <property type="match status" value="1"/>
</dbReference>
<dbReference type="InterPro" id="IPR003660">
    <property type="entry name" value="HAMP_dom"/>
</dbReference>
<dbReference type="Pfam" id="PF02518">
    <property type="entry name" value="HATPase_c"/>
    <property type="match status" value="1"/>
</dbReference>
<evidence type="ECO:0000256" key="10">
    <source>
        <dbReference type="SAM" id="MobiDB-lite"/>
    </source>
</evidence>
<evidence type="ECO:0000259" key="12">
    <source>
        <dbReference type="PROSITE" id="PS50109"/>
    </source>
</evidence>
<dbReference type="SMART" id="SM00387">
    <property type="entry name" value="HATPase_c"/>
    <property type="match status" value="1"/>
</dbReference>
<evidence type="ECO:0000256" key="4">
    <source>
        <dbReference type="ARBA" id="ARBA00022553"/>
    </source>
</evidence>
<evidence type="ECO:0000256" key="1">
    <source>
        <dbReference type="ARBA" id="ARBA00000085"/>
    </source>
</evidence>
<dbReference type="InterPro" id="IPR003594">
    <property type="entry name" value="HATPase_dom"/>
</dbReference>
<evidence type="ECO:0000256" key="5">
    <source>
        <dbReference type="ARBA" id="ARBA00022679"/>
    </source>
</evidence>
<evidence type="ECO:0000313" key="15">
    <source>
        <dbReference type="Proteomes" id="UP000187735"/>
    </source>
</evidence>
<evidence type="ECO:0000256" key="2">
    <source>
        <dbReference type="ARBA" id="ARBA00004370"/>
    </source>
</evidence>
<evidence type="ECO:0000256" key="3">
    <source>
        <dbReference type="ARBA" id="ARBA00012438"/>
    </source>
</evidence>
<dbReference type="CDD" id="cd00082">
    <property type="entry name" value="HisKA"/>
    <property type="match status" value="1"/>
</dbReference>
<evidence type="ECO:0000259" key="13">
    <source>
        <dbReference type="PROSITE" id="PS50885"/>
    </source>
</evidence>
<dbReference type="SMART" id="SM00304">
    <property type="entry name" value="HAMP"/>
    <property type="match status" value="1"/>
</dbReference>
<dbReference type="Gene3D" id="3.30.565.10">
    <property type="entry name" value="Histidine kinase-like ATPase, C-terminal domain"/>
    <property type="match status" value="1"/>
</dbReference>
<dbReference type="STRING" id="1891926.Fuma_05147"/>
<dbReference type="InterPro" id="IPR005467">
    <property type="entry name" value="His_kinase_dom"/>
</dbReference>
<dbReference type="OrthoDB" id="226486at2"/>
<keyword evidence="8" id="KW-0067">ATP-binding</keyword>
<dbReference type="GO" id="GO:0016020">
    <property type="term" value="C:membrane"/>
    <property type="evidence" value="ECO:0007669"/>
    <property type="project" value="UniProtKB-SubCell"/>
</dbReference>
<evidence type="ECO:0000256" key="7">
    <source>
        <dbReference type="ARBA" id="ARBA00022777"/>
    </source>
</evidence>
<keyword evidence="9" id="KW-0902">Two-component regulatory system</keyword>
<keyword evidence="5 14" id="KW-0808">Transferase</keyword>
<dbReference type="SUPFAM" id="SSF55874">
    <property type="entry name" value="ATPase domain of HSP90 chaperone/DNA topoisomerase II/histidine kinase"/>
    <property type="match status" value="1"/>
</dbReference>
<proteinExistence type="predicted"/>
<dbReference type="CDD" id="cd06225">
    <property type="entry name" value="HAMP"/>
    <property type="match status" value="1"/>
</dbReference>
<dbReference type="InterPro" id="IPR036097">
    <property type="entry name" value="HisK_dim/P_sf"/>
</dbReference>
<protein>
    <recommendedName>
        <fullName evidence="3">histidine kinase</fullName>
        <ecNumber evidence="3">2.7.13.3</ecNumber>
    </recommendedName>
</protein>
<dbReference type="SUPFAM" id="SSF47384">
    <property type="entry name" value="Homodimeric domain of signal transducing histidine kinase"/>
    <property type="match status" value="1"/>
</dbReference>
<dbReference type="PANTHER" id="PTHR43065">
    <property type="entry name" value="SENSOR HISTIDINE KINASE"/>
    <property type="match status" value="1"/>
</dbReference>
<evidence type="ECO:0000256" key="8">
    <source>
        <dbReference type="ARBA" id="ARBA00022840"/>
    </source>
</evidence>
<dbReference type="KEGG" id="fmr:Fuma_05147"/>
<feature type="region of interest" description="Disordered" evidence="10">
    <location>
        <begin position="500"/>
        <end position="530"/>
    </location>
</feature>
<keyword evidence="4" id="KW-0597">Phosphoprotein</keyword>
<dbReference type="AlphaFoldDB" id="A0A1P8WN61"/>
<comment type="subcellular location">
    <subcellularLocation>
        <location evidence="2">Membrane</location>
    </subcellularLocation>
</comment>
<accession>A0A1P8WN61</accession>
<comment type="catalytic activity">
    <reaction evidence="1">
        <text>ATP + protein L-histidine = ADP + protein N-phospho-L-histidine.</text>
        <dbReference type="EC" id="2.7.13.3"/>
    </reaction>
</comment>
<keyword evidence="11" id="KW-0472">Membrane</keyword>
<dbReference type="Pfam" id="PF00672">
    <property type="entry name" value="HAMP"/>
    <property type="match status" value="1"/>
</dbReference>
<dbReference type="EC" id="2.7.13.3" evidence="3"/>
<dbReference type="SUPFAM" id="SSF158472">
    <property type="entry name" value="HAMP domain-like"/>
    <property type="match status" value="1"/>
</dbReference>
<evidence type="ECO:0000313" key="14">
    <source>
        <dbReference type="EMBL" id="APZ95489.1"/>
    </source>
</evidence>
<dbReference type="SMART" id="SM00388">
    <property type="entry name" value="HisKA"/>
    <property type="match status" value="1"/>
</dbReference>
<dbReference type="Proteomes" id="UP000187735">
    <property type="component" value="Chromosome"/>
</dbReference>
<evidence type="ECO:0000256" key="6">
    <source>
        <dbReference type="ARBA" id="ARBA00022741"/>
    </source>
</evidence>
<gene>
    <name evidence="14" type="primary">zraS_6</name>
    <name evidence="14" type="ORF">Fuma_05147</name>
</gene>
<dbReference type="Gene3D" id="6.10.340.10">
    <property type="match status" value="1"/>
</dbReference>
<feature type="domain" description="HAMP" evidence="13">
    <location>
        <begin position="225"/>
        <end position="279"/>
    </location>
</feature>
<dbReference type="InterPro" id="IPR036890">
    <property type="entry name" value="HATPase_C_sf"/>
</dbReference>
<dbReference type="RefSeq" id="WP_077026645.1">
    <property type="nucleotide sequence ID" value="NZ_CP017641.1"/>
</dbReference>
<dbReference type="InterPro" id="IPR004358">
    <property type="entry name" value="Sig_transdc_His_kin-like_C"/>
</dbReference>
<keyword evidence="6" id="KW-0547">Nucleotide-binding</keyword>
<dbReference type="PROSITE" id="PS50885">
    <property type="entry name" value="HAMP"/>
    <property type="match status" value="1"/>
</dbReference>
<dbReference type="PANTHER" id="PTHR43065:SF10">
    <property type="entry name" value="PEROXIDE STRESS-ACTIVATED HISTIDINE KINASE MAK3"/>
    <property type="match status" value="1"/>
</dbReference>
<keyword evidence="11" id="KW-1133">Transmembrane helix</keyword>
<dbReference type="Gene3D" id="1.10.287.130">
    <property type="match status" value="1"/>
</dbReference>
<evidence type="ECO:0000256" key="9">
    <source>
        <dbReference type="ARBA" id="ARBA00023012"/>
    </source>
</evidence>
<dbReference type="EMBL" id="CP017641">
    <property type="protein sequence ID" value="APZ95489.1"/>
    <property type="molecule type" value="Genomic_DNA"/>
</dbReference>
<keyword evidence="15" id="KW-1185">Reference proteome</keyword>
<reference evidence="14 15" key="1">
    <citation type="journal article" date="2016" name="Front. Microbiol.">
        <title>Fuerstia marisgermanicae gen. nov., sp. nov., an Unusual Member of the Phylum Planctomycetes from the German Wadden Sea.</title>
        <authorList>
            <person name="Kohn T."/>
            <person name="Heuer A."/>
            <person name="Jogler M."/>
            <person name="Vollmers J."/>
            <person name="Boedeker C."/>
            <person name="Bunk B."/>
            <person name="Rast P."/>
            <person name="Borchert D."/>
            <person name="Glockner I."/>
            <person name="Freese H.M."/>
            <person name="Klenk H.P."/>
            <person name="Overmann J."/>
            <person name="Kaster A.K."/>
            <person name="Rohde M."/>
            <person name="Wiegand S."/>
            <person name="Jogler C."/>
        </authorList>
    </citation>
    <scope>NUCLEOTIDE SEQUENCE [LARGE SCALE GENOMIC DNA]</scope>
    <source>
        <strain evidence="14 15">NH11</strain>
    </source>
</reference>
<organism evidence="14 15">
    <name type="scientific">Fuerstiella marisgermanici</name>
    <dbReference type="NCBI Taxonomy" id="1891926"/>
    <lineage>
        <taxon>Bacteria</taxon>
        <taxon>Pseudomonadati</taxon>
        <taxon>Planctomycetota</taxon>
        <taxon>Planctomycetia</taxon>
        <taxon>Planctomycetales</taxon>
        <taxon>Planctomycetaceae</taxon>
        <taxon>Fuerstiella</taxon>
    </lineage>
</organism>
<evidence type="ECO:0000256" key="11">
    <source>
        <dbReference type="SAM" id="Phobius"/>
    </source>
</evidence>
<dbReference type="GO" id="GO:0005524">
    <property type="term" value="F:ATP binding"/>
    <property type="evidence" value="ECO:0007669"/>
    <property type="project" value="UniProtKB-KW"/>
</dbReference>
<feature type="domain" description="Histidine kinase" evidence="12">
    <location>
        <begin position="307"/>
        <end position="524"/>
    </location>
</feature>
<keyword evidence="11" id="KW-0812">Transmembrane</keyword>
<keyword evidence="7" id="KW-0418">Kinase</keyword>
<sequence length="530" mass="59934">MFFLKSIRRRLVTGFTVAFVLLLLMASAAIWGLNRHQHAVSTIHHLVHHSPDKAQLESAINRIILPFTPSKSEVAEAMQKDFLSRIVTARKEADTYYRRSEEAARDPSQFVPGRGGTYPLLTRYMDKVYEGLGNLDALASEFQFAPGTDEKTRTTHIAAIKQAAMEQVAVLHENLNRLPDYDKQKHVAASLIGEQRQSTRMLKNVRIIILVAVIAYGITIFFGFRWVSNPLRAIASGASRIANGDTDYRLEPVSHWKDEFFDLTENFNRMADRFHESEDHLSAKVEERSRQLVRSERLAGVGFLAAGVAHEINNPLQAMSMAAESVQFRLHEHLPPDNADTKEVMERLDMIQRESKRCGQITRRLLDFARNERQEKLPDDLTRVIGEVLAMIRPMSKYQDREIIFDRSAPLIMEINASQMKQVMLNLIANALQATDSGGRVEVRIEEHTDWVVVAVKDNGHGMKPENVDNLFEPFYTTKETGEGTGLGLSITHRIVVDHSGTIDPHSDGPGKGSTFRLRLPRRQPQQKAA</sequence>
<dbReference type="Pfam" id="PF00512">
    <property type="entry name" value="HisKA"/>
    <property type="match status" value="1"/>
</dbReference>
<feature type="transmembrane region" description="Helical" evidence="11">
    <location>
        <begin position="205"/>
        <end position="224"/>
    </location>
</feature>
<dbReference type="GO" id="GO:0000155">
    <property type="term" value="F:phosphorelay sensor kinase activity"/>
    <property type="evidence" value="ECO:0007669"/>
    <property type="project" value="InterPro"/>
</dbReference>
<dbReference type="InterPro" id="IPR003661">
    <property type="entry name" value="HisK_dim/P_dom"/>
</dbReference>
<name>A0A1P8WN61_9PLAN</name>
<dbReference type="PRINTS" id="PR00344">
    <property type="entry name" value="BCTRLSENSOR"/>
</dbReference>